<reference evidence="4 5" key="1">
    <citation type="submission" date="2018-10" db="EMBL/GenBank/DDBJ databases">
        <title>Kocuria sp. M5W7-7, whole genome shotgun sequence.</title>
        <authorList>
            <person name="Tuo L."/>
        </authorList>
    </citation>
    <scope>NUCLEOTIDE SEQUENCE [LARGE SCALE GENOMIC DNA]</scope>
    <source>
        <strain evidence="4 5">M5W7-7</strain>
    </source>
</reference>
<comment type="similarity">
    <text evidence="1">Belongs to the P-Pant transferase superfamily. Gsp/Sfp/HetI/AcpT family.</text>
</comment>
<keyword evidence="5" id="KW-1185">Reference proteome</keyword>
<dbReference type="InterPro" id="IPR008278">
    <property type="entry name" value="4-PPantetheinyl_Trfase_dom"/>
</dbReference>
<name>A0A3N4ADR7_9MICC</name>
<dbReference type="SUPFAM" id="SSF56214">
    <property type="entry name" value="4'-phosphopantetheinyl transferase"/>
    <property type="match status" value="2"/>
</dbReference>
<sequence length="269" mass="29080">MGHVSDTPVSALATLDDQELARGVRRLSGGAKFLRSHAAVRAVLGAYLGVAPAELRYEGSDCQHCQQRHGRPVLSQLRQQSRCMSMSHSGDLWLLAVADGMHLGVDLESDHRDFAKHATMSFTPEEQRVITGWTDCPASVDQSALAGWTAKEAASKALGVGLTVDFRTLHWTPLPGGGFRVDTADGRHVRGIGGAFPHPRVQPGFAEAEGFRWAAAWMADSAPTERPVHESYSIPQGLHQGAGIRPRPRWCARPAHCNELWAGTTTIGP</sequence>
<dbReference type="EMBL" id="RKMF01000003">
    <property type="protein sequence ID" value="ROZ64245.1"/>
    <property type="molecule type" value="Genomic_DNA"/>
</dbReference>
<dbReference type="AlphaFoldDB" id="A0A3N4ADR7"/>
<evidence type="ECO:0000259" key="3">
    <source>
        <dbReference type="Pfam" id="PF01648"/>
    </source>
</evidence>
<evidence type="ECO:0000256" key="2">
    <source>
        <dbReference type="ARBA" id="ARBA00022679"/>
    </source>
</evidence>
<dbReference type="PANTHER" id="PTHR12215:SF10">
    <property type="entry name" value="L-AMINOADIPATE-SEMIALDEHYDE DEHYDROGENASE-PHOSPHOPANTETHEINYL TRANSFERASE"/>
    <property type="match status" value="1"/>
</dbReference>
<organism evidence="4 5">
    <name type="scientific">Kocuria soli</name>
    <dbReference type="NCBI Taxonomy" id="2485125"/>
    <lineage>
        <taxon>Bacteria</taxon>
        <taxon>Bacillati</taxon>
        <taxon>Actinomycetota</taxon>
        <taxon>Actinomycetes</taxon>
        <taxon>Micrococcales</taxon>
        <taxon>Micrococcaceae</taxon>
        <taxon>Kocuria</taxon>
    </lineage>
</organism>
<evidence type="ECO:0000313" key="4">
    <source>
        <dbReference type="EMBL" id="ROZ64245.1"/>
    </source>
</evidence>
<dbReference type="GO" id="GO:0005829">
    <property type="term" value="C:cytosol"/>
    <property type="evidence" value="ECO:0007669"/>
    <property type="project" value="TreeGrafter"/>
</dbReference>
<dbReference type="GO" id="GO:0019878">
    <property type="term" value="P:lysine biosynthetic process via aminoadipic acid"/>
    <property type="evidence" value="ECO:0007669"/>
    <property type="project" value="TreeGrafter"/>
</dbReference>
<dbReference type="Gene3D" id="3.90.470.20">
    <property type="entry name" value="4'-phosphopantetheinyl transferase domain"/>
    <property type="match status" value="1"/>
</dbReference>
<comment type="caution">
    <text evidence="4">The sequence shown here is derived from an EMBL/GenBank/DDBJ whole genome shotgun (WGS) entry which is preliminary data.</text>
</comment>
<accession>A0A3N4ADR7</accession>
<dbReference type="PANTHER" id="PTHR12215">
    <property type="entry name" value="PHOSPHOPANTETHEINE TRANSFERASE"/>
    <property type="match status" value="1"/>
</dbReference>
<evidence type="ECO:0000256" key="1">
    <source>
        <dbReference type="ARBA" id="ARBA00010990"/>
    </source>
</evidence>
<dbReference type="InterPro" id="IPR050559">
    <property type="entry name" value="P-Pant_transferase_sf"/>
</dbReference>
<dbReference type="GO" id="GO:0000287">
    <property type="term" value="F:magnesium ion binding"/>
    <property type="evidence" value="ECO:0007669"/>
    <property type="project" value="InterPro"/>
</dbReference>
<keyword evidence="2 4" id="KW-0808">Transferase</keyword>
<dbReference type="InterPro" id="IPR037143">
    <property type="entry name" value="4-PPantetheinyl_Trfase_dom_sf"/>
</dbReference>
<dbReference type="Proteomes" id="UP000270616">
    <property type="component" value="Unassembled WGS sequence"/>
</dbReference>
<protein>
    <submittedName>
        <fullName evidence="4">4'-phosphopantetheinyl transferase superfamily protein</fullName>
    </submittedName>
</protein>
<evidence type="ECO:0000313" key="5">
    <source>
        <dbReference type="Proteomes" id="UP000270616"/>
    </source>
</evidence>
<feature type="domain" description="4'-phosphopantetheinyl transferase" evidence="3">
    <location>
        <begin position="103"/>
        <end position="185"/>
    </location>
</feature>
<proteinExistence type="inferred from homology"/>
<dbReference type="GO" id="GO:0008897">
    <property type="term" value="F:holo-[acyl-carrier-protein] synthase activity"/>
    <property type="evidence" value="ECO:0007669"/>
    <property type="project" value="InterPro"/>
</dbReference>
<dbReference type="Pfam" id="PF01648">
    <property type="entry name" value="ACPS"/>
    <property type="match status" value="1"/>
</dbReference>
<gene>
    <name evidence="4" type="ORF">EDL96_03005</name>
</gene>